<dbReference type="InterPro" id="IPR011990">
    <property type="entry name" value="TPR-like_helical_dom_sf"/>
</dbReference>
<protein>
    <recommendedName>
        <fullName evidence="3">Tetratricopeptide repeat protein</fullName>
    </recommendedName>
</protein>
<reference evidence="1 2" key="1">
    <citation type="journal article" date="2015" name="Proc. Natl. Acad. Sci. U.S.A.">
        <title>Expanded metabolic versatility of ubiquitous nitrite-oxidizing bacteria from the genus Nitrospira.</title>
        <authorList>
            <person name="Koch H."/>
            <person name="Lucker S."/>
            <person name="Albertsen M."/>
            <person name="Kitzinger K."/>
            <person name="Herbold C."/>
            <person name="Spieck E."/>
            <person name="Nielsen P.H."/>
            <person name="Wagner M."/>
            <person name="Daims H."/>
        </authorList>
    </citation>
    <scope>NUCLEOTIDE SEQUENCE [LARGE SCALE GENOMIC DNA]</scope>
    <source>
        <strain evidence="1 2">NSP M-1</strain>
    </source>
</reference>
<dbReference type="Proteomes" id="UP000069205">
    <property type="component" value="Chromosome"/>
</dbReference>
<dbReference type="AlphaFoldDB" id="A0A0K2GBB6"/>
<dbReference type="Gene3D" id="1.25.40.10">
    <property type="entry name" value="Tetratricopeptide repeat domain"/>
    <property type="match status" value="1"/>
</dbReference>
<dbReference type="SUPFAM" id="SSF48452">
    <property type="entry name" value="TPR-like"/>
    <property type="match status" value="1"/>
</dbReference>
<organism evidence="1 2">
    <name type="scientific">Nitrospira moscoviensis</name>
    <dbReference type="NCBI Taxonomy" id="42253"/>
    <lineage>
        <taxon>Bacteria</taxon>
        <taxon>Pseudomonadati</taxon>
        <taxon>Nitrospirota</taxon>
        <taxon>Nitrospiria</taxon>
        <taxon>Nitrospirales</taxon>
        <taxon>Nitrospiraceae</taxon>
        <taxon>Nitrospira</taxon>
    </lineage>
</organism>
<dbReference type="SUPFAM" id="SSF51445">
    <property type="entry name" value="(Trans)glycosidases"/>
    <property type="match status" value="1"/>
</dbReference>
<dbReference type="PATRIC" id="fig|42253.5.peg.1788"/>
<dbReference type="EMBL" id="CP011801">
    <property type="protein sequence ID" value="ALA58238.1"/>
    <property type="molecule type" value="Genomic_DNA"/>
</dbReference>
<sequence length="479" mass="52391">MWFLDLIAAPRRAVRRLLFSHVIRIVGNATLLSLCLLSSCTSPTFQIPALSQSDQVPLGDPARDAQARLLAEAHRAFAQARYPTAVLFFTRFIERAPDSRHAAEARWWLGQAHEQLGDYAAAMQEYRIVAAGALSARANSREYETQALRRLDELRGRQAADRTSGRRPVAVRLPAASLPAESAITAWLRDLSSAGVTALVIDADPLPATERERRPLQRAKQVIAEAHQLGLLVWMTFDVHRPQGIGVRPDWLSVTSNGAASASTPDVTNIGYQAYLEKVLRELLDTGCDGIFVPARPTDGFAAEFSEGGFRAFAASFEPSLSPQDLFSPGPSSDGSPSDRTVWYWRWVGWKAASYAKFLVSLAAVLRAGGTPRALLLEVHQETLLNPLEGLERYGEDVVELVRRTGGTIIVRREAADGEVLIEKLGQQLGAPDRLWTEILPRASGDPFSAASLRLLLGEQDEAGRRSLLIAPQLVPAVP</sequence>
<dbReference type="KEGG" id="nmv:NITMOv2_1818"/>
<evidence type="ECO:0008006" key="3">
    <source>
        <dbReference type="Google" id="ProtNLM"/>
    </source>
</evidence>
<proteinExistence type="predicted"/>
<gene>
    <name evidence="1" type="ORF">NITMOv2_1818</name>
</gene>
<dbReference type="Gene3D" id="3.20.20.80">
    <property type="entry name" value="Glycosidases"/>
    <property type="match status" value="1"/>
</dbReference>
<name>A0A0K2GBB6_NITMO</name>
<evidence type="ECO:0000313" key="2">
    <source>
        <dbReference type="Proteomes" id="UP000069205"/>
    </source>
</evidence>
<keyword evidence="2" id="KW-1185">Reference proteome</keyword>
<evidence type="ECO:0000313" key="1">
    <source>
        <dbReference type="EMBL" id="ALA58238.1"/>
    </source>
</evidence>
<accession>A0A0K2GBB6</accession>
<dbReference type="InterPro" id="IPR017853">
    <property type="entry name" value="GH"/>
</dbReference>
<dbReference type="STRING" id="42253.NITMOv2_1818"/>